<dbReference type="EMBL" id="JAKELL010000011">
    <property type="protein sequence ID" value="KAH8995701.1"/>
    <property type="molecule type" value="Genomic_DNA"/>
</dbReference>
<gene>
    <name evidence="1" type="ORF">EDB92DRAFT_2112847</name>
</gene>
<organism evidence="1 2">
    <name type="scientific">Lactarius akahatsu</name>
    <dbReference type="NCBI Taxonomy" id="416441"/>
    <lineage>
        <taxon>Eukaryota</taxon>
        <taxon>Fungi</taxon>
        <taxon>Dikarya</taxon>
        <taxon>Basidiomycota</taxon>
        <taxon>Agaricomycotina</taxon>
        <taxon>Agaricomycetes</taxon>
        <taxon>Russulales</taxon>
        <taxon>Russulaceae</taxon>
        <taxon>Lactarius</taxon>
    </lineage>
</organism>
<reference evidence="1" key="1">
    <citation type="submission" date="2022-01" db="EMBL/GenBank/DDBJ databases">
        <title>Comparative genomics reveals a dynamic genome evolution in the ectomycorrhizal milk-cap (Lactarius) mushrooms.</title>
        <authorList>
            <consortium name="DOE Joint Genome Institute"/>
            <person name="Lebreton A."/>
            <person name="Tang N."/>
            <person name="Kuo A."/>
            <person name="LaButti K."/>
            <person name="Drula E."/>
            <person name="Barry K."/>
            <person name="Clum A."/>
            <person name="Lipzen A."/>
            <person name="Mousain D."/>
            <person name="Ng V."/>
            <person name="Wang R."/>
            <person name="Wang X."/>
            <person name="Dai Y."/>
            <person name="Henrissat B."/>
            <person name="Grigoriev I.V."/>
            <person name="Guerin-Laguette A."/>
            <person name="Yu F."/>
            <person name="Martin F.M."/>
        </authorList>
    </citation>
    <scope>NUCLEOTIDE SEQUENCE</scope>
    <source>
        <strain evidence="1">QP</strain>
    </source>
</reference>
<dbReference type="Proteomes" id="UP001201163">
    <property type="component" value="Unassembled WGS sequence"/>
</dbReference>
<comment type="caution">
    <text evidence="1">The sequence shown here is derived from an EMBL/GenBank/DDBJ whole genome shotgun (WGS) entry which is preliminary data.</text>
</comment>
<dbReference type="AlphaFoldDB" id="A0AAD4QA67"/>
<sequence length="165" mass="18573">MHDVSPAVLEMPYFRSGKTKVQEGVHRRGGGKFVFVLNEANRVPLEDTLAHLEHLHPMASLPLHGFTPMRESLSSDTHQCNPTFFGPNIVVSPVCFWTSAKAASHEKMYTMAAQPGHTRELQHWLNSPTPPLKSNLGTSRLPILKVRNAEKERRHPRPVIRDDSV</sequence>
<keyword evidence="2" id="KW-1185">Reference proteome</keyword>
<evidence type="ECO:0000313" key="1">
    <source>
        <dbReference type="EMBL" id="KAH8995701.1"/>
    </source>
</evidence>
<evidence type="ECO:0000313" key="2">
    <source>
        <dbReference type="Proteomes" id="UP001201163"/>
    </source>
</evidence>
<name>A0AAD4QA67_9AGAM</name>
<proteinExistence type="predicted"/>
<protein>
    <submittedName>
        <fullName evidence="1">Uncharacterized protein</fullName>
    </submittedName>
</protein>
<accession>A0AAD4QA67</accession>